<proteinExistence type="predicted"/>
<dbReference type="Proteomes" id="UP000887226">
    <property type="component" value="Unassembled WGS sequence"/>
</dbReference>
<feature type="region of interest" description="Disordered" evidence="1">
    <location>
        <begin position="1"/>
        <end position="28"/>
    </location>
</feature>
<dbReference type="EMBL" id="MU253739">
    <property type="protein sequence ID" value="KAG9249080.1"/>
    <property type="molecule type" value="Genomic_DNA"/>
</dbReference>
<protein>
    <submittedName>
        <fullName evidence="2">Uncharacterized protein</fullName>
    </submittedName>
</protein>
<evidence type="ECO:0000313" key="3">
    <source>
        <dbReference type="Proteomes" id="UP000887226"/>
    </source>
</evidence>
<accession>A0A9P7ZCP0</accession>
<dbReference type="AlphaFoldDB" id="A0A9P7ZCP0"/>
<feature type="compositionally biased region" description="Polar residues" evidence="1">
    <location>
        <begin position="10"/>
        <end position="27"/>
    </location>
</feature>
<evidence type="ECO:0000256" key="1">
    <source>
        <dbReference type="SAM" id="MobiDB-lite"/>
    </source>
</evidence>
<reference evidence="2" key="1">
    <citation type="journal article" date="2021" name="IMA Fungus">
        <title>Genomic characterization of three marine fungi, including Emericellopsis atlantica sp. nov. with signatures of a generalist lifestyle and marine biomass degradation.</title>
        <authorList>
            <person name="Hagestad O.C."/>
            <person name="Hou L."/>
            <person name="Andersen J.H."/>
            <person name="Hansen E.H."/>
            <person name="Altermark B."/>
            <person name="Li C."/>
            <person name="Kuhnert E."/>
            <person name="Cox R.J."/>
            <person name="Crous P.W."/>
            <person name="Spatafora J.W."/>
            <person name="Lail K."/>
            <person name="Amirebrahimi M."/>
            <person name="Lipzen A."/>
            <person name="Pangilinan J."/>
            <person name="Andreopoulos W."/>
            <person name="Hayes R.D."/>
            <person name="Ng V."/>
            <person name="Grigoriev I.V."/>
            <person name="Jackson S.A."/>
            <person name="Sutton T.D.S."/>
            <person name="Dobson A.D.W."/>
            <person name="Rama T."/>
        </authorList>
    </citation>
    <scope>NUCLEOTIDE SEQUENCE</scope>
    <source>
        <strain evidence="2">TRa3180A</strain>
    </source>
</reference>
<evidence type="ECO:0000313" key="2">
    <source>
        <dbReference type="EMBL" id="KAG9249080.1"/>
    </source>
</evidence>
<gene>
    <name evidence="2" type="ORF">BJ878DRAFT_537686</name>
</gene>
<dbReference type="OrthoDB" id="3533378at2759"/>
<comment type="caution">
    <text evidence="2">The sequence shown here is derived from an EMBL/GenBank/DDBJ whole genome shotgun (WGS) entry which is preliminary data.</text>
</comment>
<sequence>MDGDAIANEAPSSSIGETQPPLSTQPFKNDRVMRFLESNKIGELSITKDFIGDDIPEYAILSHTLGADTEKVTFRDLMDDTGMNKTGHKNIGFRGGQAGQGHFQYHCVHT</sequence>
<organism evidence="2 3">
    <name type="scientific">Calycina marina</name>
    <dbReference type="NCBI Taxonomy" id="1763456"/>
    <lineage>
        <taxon>Eukaryota</taxon>
        <taxon>Fungi</taxon>
        <taxon>Dikarya</taxon>
        <taxon>Ascomycota</taxon>
        <taxon>Pezizomycotina</taxon>
        <taxon>Leotiomycetes</taxon>
        <taxon>Helotiales</taxon>
        <taxon>Pezizellaceae</taxon>
        <taxon>Calycina</taxon>
    </lineage>
</organism>
<keyword evidence="3" id="KW-1185">Reference proteome</keyword>
<name>A0A9P7ZCP0_9HELO</name>